<comment type="cofactor">
    <cofactor evidence="1">
        <name>Mn(2+)</name>
        <dbReference type="ChEBI" id="CHEBI:29035"/>
    </cofactor>
</comment>
<evidence type="ECO:0000259" key="13">
    <source>
        <dbReference type="Pfam" id="PF11975"/>
    </source>
</evidence>
<dbReference type="Gene3D" id="3.90.1820.10">
    <property type="entry name" value="AglA-like glucosidase"/>
    <property type="match status" value="1"/>
</dbReference>
<keyword evidence="8 12" id="KW-0326">Glycosidase</keyword>
<keyword evidence="6 10" id="KW-0464">Manganese</keyword>
<dbReference type="PANTHER" id="PTHR32092">
    <property type="entry name" value="6-PHOSPHO-BETA-GLUCOSIDASE-RELATED"/>
    <property type="match status" value="1"/>
</dbReference>
<evidence type="ECO:0000256" key="4">
    <source>
        <dbReference type="ARBA" id="ARBA00022801"/>
    </source>
</evidence>
<dbReference type="InterPro" id="IPR015955">
    <property type="entry name" value="Lactate_DH/Glyco_Ohase_4_C"/>
</dbReference>
<feature type="site" description="Increases basicity of active site Tyr" evidence="11">
    <location>
        <position position="115"/>
    </location>
</feature>
<evidence type="ECO:0000256" key="10">
    <source>
        <dbReference type="PIRSR" id="PIRSR601088-3"/>
    </source>
</evidence>
<keyword evidence="10" id="KW-0533">Nickel</keyword>
<dbReference type="GO" id="GO:0016616">
    <property type="term" value="F:oxidoreductase activity, acting on the CH-OH group of donors, NAD or NADP as acceptor"/>
    <property type="evidence" value="ECO:0007669"/>
    <property type="project" value="InterPro"/>
</dbReference>
<feature type="domain" description="Glycosyl hydrolase family 4 C-terminal" evidence="13">
    <location>
        <begin position="201"/>
        <end position="412"/>
    </location>
</feature>
<comment type="similarity">
    <text evidence="2 12">Belongs to the glycosyl hydrolase 4 family.</text>
</comment>
<dbReference type="InterPro" id="IPR022616">
    <property type="entry name" value="Glyco_hydro_4_C"/>
</dbReference>
<evidence type="ECO:0000256" key="7">
    <source>
        <dbReference type="ARBA" id="ARBA00023277"/>
    </source>
</evidence>
<reference evidence="14" key="1">
    <citation type="submission" date="2017-02" db="EMBL/GenBank/DDBJ databases">
        <title>Delving into the versatile metabolic prowess of the omnipresent phylum Bacteroidetes.</title>
        <authorList>
            <person name="Nobu M.K."/>
            <person name="Mei R."/>
            <person name="Narihiro T."/>
            <person name="Kuroda K."/>
            <person name="Liu W.-T."/>
        </authorList>
    </citation>
    <scope>NUCLEOTIDE SEQUENCE</scope>
    <source>
        <strain evidence="14">ADurb.Bin417</strain>
    </source>
</reference>
<feature type="binding site" evidence="10">
    <location>
        <position position="204"/>
    </location>
    <ligand>
        <name>Mn(2+)</name>
        <dbReference type="ChEBI" id="CHEBI:29035"/>
    </ligand>
</feature>
<dbReference type="GO" id="GO:0004558">
    <property type="term" value="F:alpha-1,4-glucosidase activity"/>
    <property type="evidence" value="ECO:0007669"/>
    <property type="project" value="UniProtKB-EC"/>
</dbReference>
<dbReference type="SUPFAM" id="SSF51735">
    <property type="entry name" value="NAD(P)-binding Rossmann-fold domains"/>
    <property type="match status" value="1"/>
</dbReference>
<dbReference type="InterPro" id="IPR036291">
    <property type="entry name" value="NAD(P)-bd_dom_sf"/>
</dbReference>
<feature type="binding site" evidence="9">
    <location>
        <position position="153"/>
    </location>
    <ligand>
        <name>substrate</name>
    </ligand>
</feature>
<dbReference type="GO" id="GO:0005975">
    <property type="term" value="P:carbohydrate metabolic process"/>
    <property type="evidence" value="ECO:0007669"/>
    <property type="project" value="InterPro"/>
</dbReference>
<evidence type="ECO:0000256" key="6">
    <source>
        <dbReference type="ARBA" id="ARBA00023211"/>
    </source>
</evidence>
<gene>
    <name evidence="14" type="primary">palH</name>
    <name evidence="14" type="ORF">BWY73_00209</name>
</gene>
<dbReference type="SUPFAM" id="SSF56327">
    <property type="entry name" value="LDH C-terminal domain-like"/>
    <property type="match status" value="1"/>
</dbReference>
<dbReference type="InterPro" id="IPR053715">
    <property type="entry name" value="GH4_Enzyme_sf"/>
</dbReference>
<evidence type="ECO:0000256" key="3">
    <source>
        <dbReference type="ARBA" id="ARBA00022723"/>
    </source>
</evidence>
<evidence type="ECO:0000256" key="11">
    <source>
        <dbReference type="PIRSR" id="PIRSR601088-4"/>
    </source>
</evidence>
<evidence type="ECO:0000256" key="2">
    <source>
        <dbReference type="ARBA" id="ARBA00010141"/>
    </source>
</evidence>
<comment type="cofactor">
    <cofactor evidence="12">
        <name>NAD(+)</name>
        <dbReference type="ChEBI" id="CHEBI:57540"/>
    </cofactor>
    <text evidence="12">Binds 1 NAD(+) per subunit.</text>
</comment>
<comment type="caution">
    <text evidence="14">The sequence shown here is derived from an EMBL/GenBank/DDBJ whole genome shotgun (WGS) entry which is preliminary data.</text>
</comment>
<keyword evidence="4 12" id="KW-0378">Hydrolase</keyword>
<dbReference type="GO" id="GO:0046872">
    <property type="term" value="F:metal ion binding"/>
    <property type="evidence" value="ECO:0007669"/>
    <property type="project" value="UniProtKB-KW"/>
</dbReference>
<evidence type="ECO:0000256" key="9">
    <source>
        <dbReference type="PIRSR" id="PIRSR601088-2"/>
    </source>
</evidence>
<evidence type="ECO:0000256" key="5">
    <source>
        <dbReference type="ARBA" id="ARBA00023027"/>
    </source>
</evidence>
<keyword evidence="5 12" id="KW-0520">NAD</keyword>
<keyword evidence="3 10" id="KW-0479">Metal-binding</keyword>
<evidence type="ECO:0000256" key="8">
    <source>
        <dbReference type="ARBA" id="ARBA00023295"/>
    </source>
</evidence>
<dbReference type="PANTHER" id="PTHR32092:SF6">
    <property type="entry name" value="ALPHA-GALACTOSIDASE"/>
    <property type="match status" value="1"/>
</dbReference>
<dbReference type="InterPro" id="IPR001088">
    <property type="entry name" value="Glyco_hydro_4"/>
</dbReference>
<dbReference type="PRINTS" id="PR00732">
    <property type="entry name" value="GLHYDRLASE4"/>
</dbReference>
<accession>A0A1V5MLD8</accession>
<dbReference type="EMBL" id="MWAK01000014">
    <property type="protein sequence ID" value="OPZ93641.1"/>
    <property type="molecule type" value="Genomic_DNA"/>
</dbReference>
<proteinExistence type="inferred from homology"/>
<organism evidence="14">
    <name type="scientific">candidate division TA06 bacterium ADurb.Bin417</name>
    <dbReference type="NCBI Taxonomy" id="1852828"/>
    <lineage>
        <taxon>Bacteria</taxon>
        <taxon>Bacteria division TA06</taxon>
    </lineage>
</organism>
<dbReference type="Pfam" id="PF02056">
    <property type="entry name" value="Glyco_hydro_4"/>
    <property type="match status" value="1"/>
</dbReference>
<dbReference type="Proteomes" id="UP000485484">
    <property type="component" value="Unassembled WGS sequence"/>
</dbReference>
<evidence type="ECO:0000256" key="1">
    <source>
        <dbReference type="ARBA" id="ARBA00001936"/>
    </source>
</evidence>
<name>A0A1V5MLD8_UNCT6</name>
<keyword evidence="10" id="KW-0170">Cobalt</keyword>
<dbReference type="Pfam" id="PF11975">
    <property type="entry name" value="Glyco_hydro_4C"/>
    <property type="match status" value="1"/>
</dbReference>
<dbReference type="AlphaFoldDB" id="A0A1V5MLD8"/>
<dbReference type="EC" id="3.2.1.20" evidence="14"/>
<sequence length="437" mass="48321">MKKVKIVIIGVGSLSFGRKAIVDVIANPELTGGAEVTLALVDTNTAALETMRAMAERYREHFKVPGLKIEADPDRRRVLTGADYVITAVSRQRWPLWREDFTIPAAFGFQQVLGENGGPGGAFHALRSIHLMLEISRDIEALAPGAWLLNYSNPESRVCLAVSRLTRLKAVGLCHGAFTTVATAARILGRPESELDVEIGGINHFHWMLKVTERATGRDLYPEFHQRLAEGDQGLDALTLQLYRTFGLLPFPTANHTGEYLSFAYETTGPTWMKYARPVPLEAGNEEVNATVFHFGKILRGEDDFNQEWVLKRSQELAAEIICDIEFDRNHKEVSVNLPNQGAIPNLPAEAIVEVPALVGAAGIKPVAVGPLPEAIAALCRTQISIQTLLVDAYEKRSRKLLLQALMLDPVVNSLPRAERLMDEMLRLQAAFLPEFE</sequence>
<keyword evidence="10" id="KW-0408">Iron</keyword>
<keyword evidence="7" id="KW-0119">Carbohydrate metabolism</keyword>
<evidence type="ECO:0000256" key="12">
    <source>
        <dbReference type="RuleBase" id="RU361152"/>
    </source>
</evidence>
<protein>
    <submittedName>
        <fullName evidence="14">Alpha-glucosidase</fullName>
        <ecNumber evidence="14">3.2.1.20</ecNumber>
    </submittedName>
</protein>
<feature type="binding site" evidence="10">
    <location>
        <position position="174"/>
    </location>
    <ligand>
        <name>Mn(2+)</name>
        <dbReference type="ChEBI" id="CHEBI:29035"/>
    </ligand>
</feature>
<evidence type="ECO:0000313" key="14">
    <source>
        <dbReference type="EMBL" id="OPZ93641.1"/>
    </source>
</evidence>